<dbReference type="SUPFAM" id="SSF54928">
    <property type="entry name" value="RNA-binding domain, RBD"/>
    <property type="match status" value="1"/>
</dbReference>
<organism evidence="5 6">
    <name type="scientific">Trema orientale</name>
    <name type="common">Charcoal tree</name>
    <name type="synonym">Celtis orientalis</name>
    <dbReference type="NCBI Taxonomy" id="63057"/>
    <lineage>
        <taxon>Eukaryota</taxon>
        <taxon>Viridiplantae</taxon>
        <taxon>Streptophyta</taxon>
        <taxon>Embryophyta</taxon>
        <taxon>Tracheophyta</taxon>
        <taxon>Spermatophyta</taxon>
        <taxon>Magnoliopsida</taxon>
        <taxon>eudicotyledons</taxon>
        <taxon>Gunneridae</taxon>
        <taxon>Pentapetalae</taxon>
        <taxon>rosids</taxon>
        <taxon>fabids</taxon>
        <taxon>Rosales</taxon>
        <taxon>Cannabaceae</taxon>
        <taxon>Trema</taxon>
    </lineage>
</organism>
<keyword evidence="3" id="KW-0732">Signal</keyword>
<accession>A0A2P5FPZ6</accession>
<sequence length="277" mass="31873">MADLEKGPNPHKTFPTLLFLLLLLDPPYDSVAGFHDHQPNPTVLMRRDVAAGDHEYEKKVKSTSSSSSNTNTSTARPIRVSKRVVTRPITSATYKNVVSGPRNKSWSREMRRSTLSYRRFGVASKNVTHHHDITTLMIRNIPNKYTRQMLIDFLDTYCMEENRRDFATGEDDHENKTAIDFLYLPIDFRTELNKGYAFVNFTNSIAASKFSDVTNNKRWDYFQSHKVRQIAPARLQGKEELVARFEKTAFPCETEAFLPVCFSPPRDGSEESMCHRQ</sequence>
<evidence type="ECO:0000256" key="2">
    <source>
        <dbReference type="SAM" id="MobiDB-lite"/>
    </source>
</evidence>
<keyword evidence="6" id="KW-1185">Reference proteome</keyword>
<protein>
    <submittedName>
        <fullName evidence="5">Nucleotide-binding alpha-beta plait domain containing protein</fullName>
    </submittedName>
</protein>
<dbReference type="OrthoDB" id="417481at2759"/>
<feature type="signal peptide" evidence="3">
    <location>
        <begin position="1"/>
        <end position="33"/>
    </location>
</feature>
<dbReference type="InParanoid" id="A0A2P5FPZ6"/>
<reference evidence="6" key="1">
    <citation type="submission" date="2016-06" db="EMBL/GenBank/DDBJ databases">
        <title>Parallel loss of symbiosis genes in relatives of nitrogen-fixing non-legume Parasponia.</title>
        <authorList>
            <person name="Van Velzen R."/>
            <person name="Holmer R."/>
            <person name="Bu F."/>
            <person name="Rutten L."/>
            <person name="Van Zeijl A."/>
            <person name="Liu W."/>
            <person name="Santuari L."/>
            <person name="Cao Q."/>
            <person name="Sharma T."/>
            <person name="Shen D."/>
            <person name="Roswanjaya Y."/>
            <person name="Wardhani T."/>
            <person name="Kalhor M.S."/>
            <person name="Jansen J."/>
            <person name="Van den Hoogen J."/>
            <person name="Gungor B."/>
            <person name="Hartog M."/>
            <person name="Hontelez J."/>
            <person name="Verver J."/>
            <person name="Yang W.-C."/>
            <person name="Schijlen E."/>
            <person name="Repin R."/>
            <person name="Schilthuizen M."/>
            <person name="Schranz E."/>
            <person name="Heidstra R."/>
            <person name="Miyata K."/>
            <person name="Fedorova E."/>
            <person name="Kohlen W."/>
            <person name="Bisseling T."/>
            <person name="Smit S."/>
            <person name="Geurts R."/>
        </authorList>
    </citation>
    <scope>NUCLEOTIDE SEQUENCE [LARGE SCALE GENOMIC DNA]</scope>
    <source>
        <strain evidence="6">cv. RG33-2</strain>
    </source>
</reference>
<evidence type="ECO:0000313" key="6">
    <source>
        <dbReference type="Proteomes" id="UP000237000"/>
    </source>
</evidence>
<dbReference type="AlphaFoldDB" id="A0A2P5FPZ6"/>
<feature type="compositionally biased region" description="Low complexity" evidence="2">
    <location>
        <begin position="62"/>
        <end position="74"/>
    </location>
</feature>
<proteinExistence type="predicted"/>
<dbReference type="Pfam" id="PF04059">
    <property type="entry name" value="RRM_2"/>
    <property type="match status" value="1"/>
</dbReference>
<feature type="chain" id="PRO_5015154312" evidence="3">
    <location>
        <begin position="34"/>
        <end position="277"/>
    </location>
</feature>
<evidence type="ECO:0000256" key="1">
    <source>
        <dbReference type="ARBA" id="ARBA00022884"/>
    </source>
</evidence>
<keyword evidence="1" id="KW-0694">RNA-binding</keyword>
<evidence type="ECO:0000256" key="3">
    <source>
        <dbReference type="SAM" id="SignalP"/>
    </source>
</evidence>
<dbReference type="InterPro" id="IPR035979">
    <property type="entry name" value="RBD_domain_sf"/>
</dbReference>
<dbReference type="GO" id="GO:0003723">
    <property type="term" value="F:RNA binding"/>
    <property type="evidence" value="ECO:0007669"/>
    <property type="project" value="UniProtKB-KW"/>
</dbReference>
<gene>
    <name evidence="5" type="ORF">TorRG33x02_042970</name>
</gene>
<evidence type="ECO:0000313" key="5">
    <source>
        <dbReference type="EMBL" id="PON99879.1"/>
    </source>
</evidence>
<dbReference type="Gene3D" id="3.30.70.330">
    <property type="match status" value="1"/>
</dbReference>
<dbReference type="Proteomes" id="UP000237000">
    <property type="component" value="Unassembled WGS sequence"/>
</dbReference>
<feature type="region of interest" description="Disordered" evidence="2">
    <location>
        <begin position="54"/>
        <end position="77"/>
    </location>
</feature>
<evidence type="ECO:0000259" key="4">
    <source>
        <dbReference type="Pfam" id="PF04059"/>
    </source>
</evidence>
<dbReference type="InterPro" id="IPR007201">
    <property type="entry name" value="Mei2-like_Rrm_C"/>
</dbReference>
<feature type="domain" description="Mei2-like C-terminal RNA recognition motif" evidence="4">
    <location>
        <begin position="171"/>
        <end position="245"/>
    </location>
</feature>
<dbReference type="PANTHER" id="PTHR23189">
    <property type="entry name" value="RNA RECOGNITION MOTIF-CONTAINING"/>
    <property type="match status" value="1"/>
</dbReference>
<dbReference type="EMBL" id="JXTC01000016">
    <property type="protein sequence ID" value="PON99879.1"/>
    <property type="molecule type" value="Genomic_DNA"/>
</dbReference>
<comment type="caution">
    <text evidence="5">The sequence shown here is derived from an EMBL/GenBank/DDBJ whole genome shotgun (WGS) entry which is preliminary data.</text>
</comment>
<name>A0A2P5FPZ6_TREOI</name>
<dbReference type="InterPro" id="IPR012677">
    <property type="entry name" value="Nucleotide-bd_a/b_plait_sf"/>
</dbReference>